<dbReference type="Pfam" id="PF11563">
    <property type="entry name" value="Protoglobin"/>
    <property type="match status" value="1"/>
</dbReference>
<dbReference type="InterPro" id="IPR001610">
    <property type="entry name" value="PAC"/>
</dbReference>
<feature type="domain" description="PAC" evidence="4">
    <location>
        <begin position="263"/>
        <end position="317"/>
    </location>
</feature>
<dbReference type="InterPro" id="IPR013656">
    <property type="entry name" value="PAS_4"/>
</dbReference>
<dbReference type="SUPFAM" id="SSF55781">
    <property type="entry name" value="GAF domain-like"/>
    <property type="match status" value="2"/>
</dbReference>
<evidence type="ECO:0000313" key="7">
    <source>
        <dbReference type="EMBL" id="MFK2903959.1"/>
    </source>
</evidence>
<dbReference type="SMART" id="SM00267">
    <property type="entry name" value="GGDEF"/>
    <property type="match status" value="1"/>
</dbReference>
<dbReference type="InterPro" id="IPR001633">
    <property type="entry name" value="EAL_dom"/>
</dbReference>
<dbReference type="PANTHER" id="PTHR44757:SF2">
    <property type="entry name" value="BIOFILM ARCHITECTURE MAINTENANCE PROTEIN MBAA"/>
    <property type="match status" value="1"/>
</dbReference>
<dbReference type="SMART" id="SM00052">
    <property type="entry name" value="EAL"/>
    <property type="match status" value="1"/>
</dbReference>
<dbReference type="SUPFAM" id="SSF46458">
    <property type="entry name" value="Globin-like"/>
    <property type="match status" value="1"/>
</dbReference>
<feature type="domain" description="PAS" evidence="3">
    <location>
        <begin position="605"/>
        <end position="675"/>
    </location>
</feature>
<dbReference type="InterPro" id="IPR044398">
    <property type="entry name" value="Globin-sensor_dom"/>
</dbReference>
<dbReference type="Gene3D" id="3.30.450.20">
    <property type="entry name" value="PAS domain"/>
    <property type="match status" value="3"/>
</dbReference>
<evidence type="ECO:0000256" key="2">
    <source>
        <dbReference type="ARBA" id="ARBA00029839"/>
    </source>
</evidence>
<dbReference type="Pfam" id="PF08448">
    <property type="entry name" value="PAS_4"/>
    <property type="match status" value="1"/>
</dbReference>
<dbReference type="PROSITE" id="PS50887">
    <property type="entry name" value="GGDEF"/>
    <property type="match status" value="1"/>
</dbReference>
<dbReference type="SUPFAM" id="SSF55785">
    <property type="entry name" value="PYP-like sensor domain (PAS domain)"/>
    <property type="match status" value="3"/>
</dbReference>
<dbReference type="InterPro" id="IPR000014">
    <property type="entry name" value="PAS"/>
</dbReference>
<dbReference type="SMART" id="SM00091">
    <property type="entry name" value="PAS"/>
    <property type="match status" value="3"/>
</dbReference>
<evidence type="ECO:0000259" key="6">
    <source>
        <dbReference type="PROSITE" id="PS50887"/>
    </source>
</evidence>
<dbReference type="SMART" id="SM00065">
    <property type="entry name" value="GAF"/>
    <property type="match status" value="2"/>
</dbReference>
<dbReference type="NCBIfam" id="TIGR00229">
    <property type="entry name" value="sensory_box"/>
    <property type="match status" value="2"/>
</dbReference>
<dbReference type="PANTHER" id="PTHR44757">
    <property type="entry name" value="DIGUANYLATE CYCLASE DGCP"/>
    <property type="match status" value="1"/>
</dbReference>
<evidence type="ECO:0000259" key="4">
    <source>
        <dbReference type="PROSITE" id="PS50113"/>
    </source>
</evidence>
<dbReference type="Pfam" id="PF13185">
    <property type="entry name" value="GAF_2"/>
    <property type="match status" value="1"/>
</dbReference>
<dbReference type="InterPro" id="IPR052155">
    <property type="entry name" value="Biofilm_reg_signaling"/>
</dbReference>
<dbReference type="SUPFAM" id="SSF141868">
    <property type="entry name" value="EAL domain-like"/>
    <property type="match status" value="1"/>
</dbReference>
<dbReference type="PROSITE" id="PS50883">
    <property type="entry name" value="EAL"/>
    <property type="match status" value="1"/>
</dbReference>
<dbReference type="Pfam" id="PF13426">
    <property type="entry name" value="PAS_9"/>
    <property type="match status" value="2"/>
</dbReference>
<dbReference type="InterPro" id="IPR009050">
    <property type="entry name" value="Globin-like_sf"/>
</dbReference>
<accession>A0ABW8JSI6</accession>
<name>A0ABW8JSI6_9GAMM</name>
<dbReference type="InterPro" id="IPR035965">
    <property type="entry name" value="PAS-like_dom_sf"/>
</dbReference>
<dbReference type="CDD" id="cd01949">
    <property type="entry name" value="GGDEF"/>
    <property type="match status" value="1"/>
</dbReference>
<evidence type="ECO:0000313" key="8">
    <source>
        <dbReference type="Proteomes" id="UP001620460"/>
    </source>
</evidence>
<organism evidence="7 8">
    <name type="scientific">Dyella ginsengisoli</name>
    <dbReference type="NCBI Taxonomy" id="363848"/>
    <lineage>
        <taxon>Bacteria</taxon>
        <taxon>Pseudomonadati</taxon>
        <taxon>Pseudomonadota</taxon>
        <taxon>Gammaproteobacteria</taxon>
        <taxon>Lysobacterales</taxon>
        <taxon>Rhodanobacteraceae</taxon>
        <taxon>Dyella</taxon>
    </lineage>
</organism>
<sequence length="1581" mass="173123">MLAPSTDPGQISQEQLVQLLELQRGVLDIVARDGALAARMESACRLFEATAPGLVATVMRLDASGRLYFACAPSVPAAVLDRLNHVAPGPDAGSCAHAAWSGQPTYVGDALNDPRWSSVRPAAAEHGIRACWSSPVRARSNEIVGTFALTSFDERLPTRFQRQLMELGASAIGLLLDQEQERERRRADETELRRMALVAARAPAGAVITDQAGRIQWINDGMRQLGGYEAAELVGRLRRDVLLGERSDPAVLDNLHQAIAAGRDFHAVLVNYRRDGHPYTVQLTGTPLRDADGRCEGAMLMEVDISTSRRLSDFNALLAEVTECVASHDDEHALLQRICELAVSRADLKLAWIGRPGRDGWFEFLASAGEASGYAGELRVSENPAVPEGNGASGRTWREGRSYYNRSVLRSSFLAPWHALAARFGIAASATLPIRRGGVMWAVFTVYHAEEDVFDTELRAVLEALASSISRGLDRIDLLRREREIQALNLSMLNSTTVGVILLNQRRVARANDRAASLLGARDPHELIGRNALELYADRQEGEAIPARIAEAFARSGRAVFEVPAQRLDGGEVWLRIEGTPFEQEGFDQIWSLVDITEQRQAVAAQALMARALASVKEGVIITDAAQRIVYINYAFEELTGYEFEEMRGRNCNVLQGADTDQRTRRRIREALGAGRSFEGEILNYRKDGTTFWNLLAITPLRDAAGAISHFVGAQRNIDDIRALRDRLEHLAFHDDLTGLPNRRELDRHLPEAIAAAVATGTTLAVGKIDLDDFKTVNDAWGHAVGDQLLQRLAARMLGQVHPGDLLVRVGGDEFVVVFEGLPVDDAQAALERRIAHLGEAFAGSVGLSTEIAAELSPSMGVALLAVDGSEGGGLLRAADEALYRAKSSKRSRPRWWVLHGAALEADGNVEQSLDPYGAEAAALLGKMQGHLDAVLERFIENFYQRLGDEPEAREILDCLLPEDIDHLRVRQCAHLRSLVAADATRERLDEASHLLGRVHALVGIDSVYLVRWMAVYREMVSKHFNAQPMRARERYQLMQVVEQRIQDDMQAQLHAQAQTQAQFVALVMQALPGAGASWNSTMSRELAELAQMPGIGCAMLLRQSSQGVFSIEASAGRLAPSVMRIFAAAERTDGSSTLSPPEGSLLMQAWESATICVSPSLLHDRHLAGWGALAEQLATLGLRTGMHVPVLDGQGQPVAMLSVLGRFPHQFANPTMQQFNRNLQQRWSEIWQRSSRPPPPVSQEQAIVYRERLFKGGLAMYVQPVVDLHDGHLAKVEALARLVLEDGSVIGPDAFIPLLRHAELDRLFLLGLDAALAALVEWESQGLVLDVALNLPPQTLVDPACATWVAEALGRHRVAAHRLTLEVLESQRLDELARDAGVQRLIALGVQLAMDDLGSGYSSLRRLASLPFSTIKVDQDLLKRLRQDPIQTISLMSAVIQMGRDFGCDVVVEGLEDRGMIEVARLLGARYGQGFGLARPMPCGDLVGWSRRYRPETAPAPISTGIAAVAFQWWSIRHRPLHASALDSCPMTPVLAALGDEATIAVRLHDCVHRDSHDDVAARDLLDGLESLVRASARPA</sequence>
<evidence type="ECO:0000256" key="1">
    <source>
        <dbReference type="ARBA" id="ARBA00015125"/>
    </source>
</evidence>
<dbReference type="PROSITE" id="PS50113">
    <property type="entry name" value="PAC"/>
    <property type="match status" value="2"/>
</dbReference>
<dbReference type="Gene3D" id="3.20.20.450">
    <property type="entry name" value="EAL domain"/>
    <property type="match status" value="1"/>
</dbReference>
<dbReference type="NCBIfam" id="TIGR00254">
    <property type="entry name" value="GGDEF"/>
    <property type="match status" value="1"/>
</dbReference>
<proteinExistence type="predicted"/>
<dbReference type="SMART" id="SM00086">
    <property type="entry name" value="PAC"/>
    <property type="match status" value="3"/>
</dbReference>
<dbReference type="Pfam" id="PF00563">
    <property type="entry name" value="EAL"/>
    <property type="match status" value="1"/>
</dbReference>
<dbReference type="Proteomes" id="UP001620460">
    <property type="component" value="Unassembled WGS sequence"/>
</dbReference>
<gene>
    <name evidence="7" type="ORF">ISP17_08280</name>
</gene>
<dbReference type="Gene3D" id="3.30.450.40">
    <property type="match status" value="2"/>
</dbReference>
<dbReference type="InterPro" id="IPR000700">
    <property type="entry name" value="PAS-assoc_C"/>
</dbReference>
<keyword evidence="8" id="KW-1185">Reference proteome</keyword>
<dbReference type="InterPro" id="IPR043128">
    <property type="entry name" value="Rev_trsase/Diguanyl_cyclase"/>
</dbReference>
<comment type="caution">
    <text evidence="7">The sequence shown here is derived from an EMBL/GenBank/DDBJ whole genome shotgun (WGS) entry which is preliminary data.</text>
</comment>
<dbReference type="CDD" id="cd14759">
    <property type="entry name" value="GS_GGDEF_2"/>
    <property type="match status" value="1"/>
</dbReference>
<feature type="domain" description="EAL" evidence="5">
    <location>
        <begin position="1243"/>
        <end position="1495"/>
    </location>
</feature>
<dbReference type="InterPro" id="IPR029016">
    <property type="entry name" value="GAF-like_dom_sf"/>
</dbReference>
<dbReference type="Gene3D" id="1.10.490.10">
    <property type="entry name" value="Globins"/>
    <property type="match status" value="1"/>
</dbReference>
<feature type="domain" description="PAC" evidence="4">
    <location>
        <begin position="676"/>
        <end position="730"/>
    </location>
</feature>
<evidence type="ECO:0000259" key="3">
    <source>
        <dbReference type="PROSITE" id="PS50112"/>
    </source>
</evidence>
<dbReference type="SUPFAM" id="SSF55073">
    <property type="entry name" value="Nucleotide cyclase"/>
    <property type="match status" value="1"/>
</dbReference>
<reference evidence="7 8" key="1">
    <citation type="submission" date="2020-10" db="EMBL/GenBank/DDBJ databases">
        <title>Phylogeny of dyella-like bacteria.</title>
        <authorList>
            <person name="Fu J."/>
        </authorList>
    </citation>
    <scope>NUCLEOTIDE SEQUENCE [LARGE SCALE GENOMIC DNA]</scope>
    <source>
        <strain evidence="7 8">Gsoil3046</strain>
    </source>
</reference>
<feature type="domain" description="GGDEF" evidence="6">
    <location>
        <begin position="762"/>
        <end position="901"/>
    </location>
</feature>
<dbReference type="Pfam" id="PF01590">
    <property type="entry name" value="GAF"/>
    <property type="match status" value="1"/>
</dbReference>
<dbReference type="CDD" id="cd01948">
    <property type="entry name" value="EAL"/>
    <property type="match status" value="1"/>
</dbReference>
<dbReference type="Pfam" id="PF00990">
    <property type="entry name" value="GGDEF"/>
    <property type="match status" value="1"/>
</dbReference>
<protein>
    <recommendedName>
        <fullName evidence="1">Diguanylate cyclase DosC</fullName>
    </recommendedName>
    <alternativeName>
        <fullName evidence="2">Direct oxygen-sensing cyclase</fullName>
    </alternativeName>
</protein>
<dbReference type="InterPro" id="IPR000160">
    <property type="entry name" value="GGDEF_dom"/>
</dbReference>
<dbReference type="RefSeq" id="WP_404631985.1">
    <property type="nucleotide sequence ID" value="NZ_JADIKM010000002.1"/>
</dbReference>
<dbReference type="EMBL" id="JADIKM010000002">
    <property type="protein sequence ID" value="MFK2903959.1"/>
    <property type="molecule type" value="Genomic_DNA"/>
</dbReference>
<dbReference type="InterPro" id="IPR029787">
    <property type="entry name" value="Nucleotide_cyclase"/>
</dbReference>
<dbReference type="CDD" id="cd00130">
    <property type="entry name" value="PAS"/>
    <property type="match status" value="3"/>
</dbReference>
<dbReference type="InterPro" id="IPR012292">
    <property type="entry name" value="Globin/Proto"/>
</dbReference>
<dbReference type="PROSITE" id="PS50112">
    <property type="entry name" value="PAS"/>
    <property type="match status" value="2"/>
</dbReference>
<feature type="domain" description="PAS" evidence="3">
    <location>
        <begin position="191"/>
        <end position="262"/>
    </location>
</feature>
<dbReference type="InterPro" id="IPR003018">
    <property type="entry name" value="GAF"/>
</dbReference>
<dbReference type="Gene3D" id="3.30.70.270">
    <property type="match status" value="1"/>
</dbReference>
<dbReference type="InterPro" id="IPR035919">
    <property type="entry name" value="EAL_sf"/>
</dbReference>
<evidence type="ECO:0000259" key="5">
    <source>
        <dbReference type="PROSITE" id="PS50883"/>
    </source>
</evidence>